<reference evidence="2 3" key="1">
    <citation type="submission" date="2013-09" db="EMBL/GenBank/DDBJ databases">
        <authorList>
            <person name="Zeng Z."/>
            <person name="Chen C."/>
        </authorList>
    </citation>
    <scope>NUCLEOTIDE SEQUENCE [LARGE SCALE GENOMIC DNA]</scope>
    <source>
        <strain evidence="2 3">F44-8</strain>
    </source>
</reference>
<dbReference type="GO" id="GO:0006629">
    <property type="term" value="P:lipid metabolic process"/>
    <property type="evidence" value="ECO:0007669"/>
    <property type="project" value="InterPro"/>
</dbReference>
<evidence type="ECO:0008006" key="4">
    <source>
        <dbReference type="Google" id="ProtNLM"/>
    </source>
</evidence>
<organism evidence="2 3">
    <name type="scientific">Flavobacterium beibuense F44-8</name>
    <dbReference type="NCBI Taxonomy" id="1406840"/>
    <lineage>
        <taxon>Bacteria</taxon>
        <taxon>Pseudomonadati</taxon>
        <taxon>Bacteroidota</taxon>
        <taxon>Flavobacteriia</taxon>
        <taxon>Flavobacteriales</taxon>
        <taxon>Flavobacteriaceae</taxon>
        <taxon>Flavobacterium</taxon>
    </lineage>
</organism>
<evidence type="ECO:0000256" key="1">
    <source>
        <dbReference type="SAM" id="SignalP"/>
    </source>
</evidence>
<dbReference type="Gene3D" id="3.20.20.190">
    <property type="entry name" value="Phosphatidylinositol (PI) phosphodiesterase"/>
    <property type="match status" value="1"/>
</dbReference>
<dbReference type="InterPro" id="IPR032075">
    <property type="entry name" value="PI-PLC-C1"/>
</dbReference>
<evidence type="ECO:0000313" key="2">
    <source>
        <dbReference type="EMBL" id="KGO79180.1"/>
    </source>
</evidence>
<dbReference type="SUPFAM" id="SSF51695">
    <property type="entry name" value="PLC-like phosphodiesterases"/>
    <property type="match status" value="1"/>
</dbReference>
<accession>A0A0A2LSQ9</accession>
<protein>
    <recommendedName>
        <fullName evidence="4">Phosphoinositide phospholipase C, Ca2+-dependent</fullName>
    </recommendedName>
</protein>
<name>A0A0A2LSQ9_9FLAO</name>
<comment type="caution">
    <text evidence="2">The sequence shown here is derived from an EMBL/GenBank/DDBJ whole genome shotgun (WGS) entry which is preliminary data.</text>
</comment>
<dbReference type="STRING" id="1406840.Q763_14995"/>
<evidence type="ECO:0000313" key="3">
    <source>
        <dbReference type="Proteomes" id="UP000030129"/>
    </source>
</evidence>
<dbReference type="Pfam" id="PF16670">
    <property type="entry name" value="PI-PLC-C1"/>
    <property type="match status" value="1"/>
</dbReference>
<dbReference type="EMBL" id="JRLV01000020">
    <property type="protein sequence ID" value="KGO79180.1"/>
    <property type="molecule type" value="Genomic_DNA"/>
</dbReference>
<proteinExistence type="predicted"/>
<dbReference type="Proteomes" id="UP000030129">
    <property type="component" value="Unassembled WGS sequence"/>
</dbReference>
<feature type="chain" id="PRO_5001990541" description="Phosphoinositide phospholipase C, Ca2+-dependent" evidence="1">
    <location>
        <begin position="23"/>
        <end position="359"/>
    </location>
</feature>
<sequence length="359" mass="40415">MKSLLKPILFGMLAAPLFNAVAQDNNTPINKIQVIGSHNSYKIAIESNLLDALAKLDTTNSVYGLQYEHIAIEKQLGMGLRNLEIDIHADSEGGKYAHPKGLDLIPPVAPYDPDGAMMKPGFKVFHIPDIDFRSQCMTFEDCLTKLRKWSEAHPDHVPVFITLEPKDGDITRFGTQPEKFTAKLFNEMDSVLFNVLGRDKIITPDMVKGNYATLEEAVLHNNWPKLKDARGKFLFILDNNSEKRDLYMEGYPSLKGRAVFVNAEPGTPEAAWLFRNEPDTDTDIKDLVKKGYIIRTRADAGTTEARNNDYSRFEKACNSGAQIITTDYYLPSKLFKSTYHISFKNNTFVRSNPVTGNTK</sequence>
<keyword evidence="1" id="KW-0732">Signal</keyword>
<dbReference type="CDD" id="cd08589">
    <property type="entry name" value="PI-PLCc_SaPLC1_like"/>
    <property type="match status" value="1"/>
</dbReference>
<dbReference type="GO" id="GO:0008081">
    <property type="term" value="F:phosphoric diester hydrolase activity"/>
    <property type="evidence" value="ECO:0007669"/>
    <property type="project" value="InterPro"/>
</dbReference>
<feature type="signal peptide" evidence="1">
    <location>
        <begin position="1"/>
        <end position="22"/>
    </location>
</feature>
<keyword evidence="3" id="KW-1185">Reference proteome</keyword>
<gene>
    <name evidence="2" type="ORF">Q763_14995</name>
</gene>
<dbReference type="InterPro" id="IPR017946">
    <property type="entry name" value="PLC-like_Pdiesterase_TIM-brl"/>
</dbReference>
<dbReference type="eggNOG" id="COG0121">
    <property type="taxonomic scope" value="Bacteria"/>
</dbReference>
<dbReference type="RefSeq" id="WP_035135657.1">
    <property type="nucleotide sequence ID" value="NZ_JRLV01000020.1"/>
</dbReference>
<dbReference type="AlphaFoldDB" id="A0A0A2LSQ9"/>